<proteinExistence type="predicted"/>
<accession>S5AC54</accession>
<dbReference type="AlphaFoldDB" id="S5AC54"/>
<dbReference type="PATRIC" id="fig|1300253.3.peg.1260"/>
<reference evidence="1 2" key="1">
    <citation type="journal article" date="2013" name="Genome Biol. Evol.">
        <title>Genomic Diversity of "Deep Ecotype" Alteromonas macleodii Isolates: Evidence for Pan-Mediterranean Clonal Frames.</title>
        <authorList>
            <person name="Lopez-Perez M."/>
            <person name="Gonzaga A."/>
            <person name="Rodriguez-Valera F."/>
        </authorList>
    </citation>
    <scope>NUCLEOTIDE SEQUENCE [LARGE SCALE GENOMIC DNA]</scope>
    <source>
        <strain evidence="2">'English Channel 615'</strain>
    </source>
</reference>
<organism evidence="1 2">
    <name type="scientific">Alteromonas mediterranea 615</name>
    <dbReference type="NCBI Taxonomy" id="1300253"/>
    <lineage>
        <taxon>Bacteria</taxon>
        <taxon>Pseudomonadati</taxon>
        <taxon>Pseudomonadota</taxon>
        <taxon>Gammaproteobacteria</taxon>
        <taxon>Alteromonadales</taxon>
        <taxon>Alteromonadaceae</taxon>
        <taxon>Alteromonas/Salinimonas group</taxon>
        <taxon>Alteromonas</taxon>
    </lineage>
</organism>
<dbReference type="Proteomes" id="UP000014909">
    <property type="component" value="Chromosome"/>
</dbReference>
<dbReference type="EMBL" id="CP004846">
    <property type="protein sequence ID" value="AGP77395.1"/>
    <property type="molecule type" value="Genomic_DNA"/>
</dbReference>
<name>S5AC54_9ALTE</name>
<sequence length="398" mass="46140">MIADLKTLLGIVLALLPFITAADTQITVKAAIEQRSFFQDPLYSGQYNSQLSAFIEPEIYHSWNDETDSIPFKPFYRWDQRDSERSHGDIRELMWLHVGEDWELRTGIGIIYWGQAESLHLVDVINQTDLVEALDGEDKLGQPMVNLTLIRDWGNLDLFVLPGFRERTFPGLKGRFRPEFEINQDNAIYESSAEDRHIDYAMRWSHTLDAWDIGLSYFNGTARDPSFVANSVNNKISLTPYYGQMEQLGIDLLMAIDDWLYKFEGIYRDVSQQQSYFSGVAGFEYTSVGIFDTVWDLGWLLEYQYDNDHNTKPVDKNALMLGTRLALNDINGSEVLLGYVQDLDYAASHTGFIEASSRINDNWKWRIDAWFLASNNMQDIIYNIRQDDYIQISLEYYF</sequence>
<evidence type="ECO:0000313" key="2">
    <source>
        <dbReference type="Proteomes" id="UP000014909"/>
    </source>
</evidence>
<evidence type="ECO:0000313" key="1">
    <source>
        <dbReference type="EMBL" id="AGP77395.1"/>
    </source>
</evidence>
<gene>
    <name evidence="1" type="ORF">I633_06080</name>
</gene>
<dbReference type="HOGENOM" id="CLU_044829_0_0_6"/>
<dbReference type="KEGG" id="amh:I633_06080"/>
<evidence type="ECO:0008006" key="3">
    <source>
        <dbReference type="Google" id="ProtNLM"/>
    </source>
</evidence>
<dbReference type="BioCyc" id="AMAC1300253:G12YX-978-MONOMER"/>
<protein>
    <recommendedName>
        <fullName evidence="3">Alginate export domain-containing protein</fullName>
    </recommendedName>
</protein>